<reference evidence="2 4" key="1">
    <citation type="submission" date="2015-02" db="EMBL/GenBank/DDBJ databases">
        <title>Pseudomonas helleri sp. nov. and Pseudomonas weihenstephanensis sp. nov., isolated from raw cows milk.</title>
        <authorList>
            <person name="von Neubeck M."/>
            <person name="Huptas C."/>
            <person name="Wenning M."/>
            <person name="Scherer S."/>
        </authorList>
    </citation>
    <scope>NUCLEOTIDE SEQUENCE [LARGE SCALE GENOMIC DNA]</scope>
    <source>
        <strain evidence="2 4">DSM 21104</strain>
    </source>
</reference>
<keyword evidence="5" id="KW-1185">Reference proteome</keyword>
<accession>A0A0J6GX96</accession>
<feature type="coiled-coil region" evidence="1">
    <location>
        <begin position="4"/>
        <end position="63"/>
    </location>
</feature>
<gene>
    <name evidence="3" type="ORF">SAMN04490203_0983</name>
    <name evidence="2" type="ORF">TU78_01705</name>
</gene>
<evidence type="ECO:0000256" key="1">
    <source>
        <dbReference type="SAM" id="Coils"/>
    </source>
</evidence>
<dbReference type="OrthoDB" id="7030741at2"/>
<name>A0A0J6GX96_PSETA</name>
<dbReference type="PATRIC" id="fig|47884.3.peg.738"/>
<protein>
    <submittedName>
        <fullName evidence="2">Chromosome segregation protein SMC</fullName>
    </submittedName>
</protein>
<dbReference type="EMBL" id="FNRS01000001">
    <property type="protein sequence ID" value="SEB69856.1"/>
    <property type="molecule type" value="Genomic_DNA"/>
</dbReference>
<evidence type="ECO:0000313" key="4">
    <source>
        <dbReference type="Proteomes" id="UP000036395"/>
    </source>
</evidence>
<evidence type="ECO:0000313" key="5">
    <source>
        <dbReference type="Proteomes" id="UP000183155"/>
    </source>
</evidence>
<comment type="caution">
    <text evidence="2">The sequence shown here is derived from an EMBL/GenBank/DDBJ whole genome shotgun (WGS) entry which is preliminary data.</text>
</comment>
<dbReference type="Proteomes" id="UP000183155">
    <property type="component" value="Unassembled WGS sequence"/>
</dbReference>
<organism evidence="2 4">
    <name type="scientific">Pseudomonas taetrolens</name>
    <dbReference type="NCBI Taxonomy" id="47884"/>
    <lineage>
        <taxon>Bacteria</taxon>
        <taxon>Pseudomonadati</taxon>
        <taxon>Pseudomonadota</taxon>
        <taxon>Gammaproteobacteria</taxon>
        <taxon>Pseudomonadales</taxon>
        <taxon>Pseudomonadaceae</taxon>
        <taxon>Pseudomonas</taxon>
    </lineage>
</organism>
<dbReference type="RefSeq" id="WP_048378108.1">
    <property type="nucleotide sequence ID" value="NZ_FNRS01000001.1"/>
</dbReference>
<keyword evidence="1" id="KW-0175">Coiled coil</keyword>
<sequence length="280" mass="32293">MNELQEMKIRHEKLTIKLENLRTKLASFEAALECPEVIAQGREREAREQYNEQKREFDSLDLEILTLSRKIYRRENLVNQESLMAGYIESMTTWKSDEEELQDKRCRISTRLEQIRQQAHDDMAKARQAETEAATAYAQAVAWGDVDGEKNASSDAEKAAKKLCTATEHNRRQLLIITALEQELIAIDKHIIEAQKEYEAIEKKAAHLAYTVLEEKWNEAEKALLDVGGKLWAAQRLINRGSLALCKLNIPQQGENFWSWTSSELAERSYKHSLQDVLTM</sequence>
<reference evidence="3 5" key="2">
    <citation type="submission" date="2016-10" db="EMBL/GenBank/DDBJ databases">
        <authorList>
            <person name="Varghese N."/>
            <person name="Submissions S."/>
        </authorList>
    </citation>
    <scope>NUCLEOTIDE SEQUENCE [LARGE SCALE GENOMIC DNA]</scope>
    <source>
        <strain evidence="3 5">BS3652</strain>
    </source>
</reference>
<dbReference type="EMBL" id="JYLA01000001">
    <property type="protein sequence ID" value="KMM86729.1"/>
    <property type="molecule type" value="Genomic_DNA"/>
</dbReference>
<proteinExistence type="predicted"/>
<dbReference type="Proteomes" id="UP000036395">
    <property type="component" value="Unassembled WGS sequence"/>
</dbReference>
<dbReference type="AlphaFoldDB" id="A0A0J6GX96"/>
<evidence type="ECO:0000313" key="2">
    <source>
        <dbReference type="EMBL" id="KMM86729.1"/>
    </source>
</evidence>
<evidence type="ECO:0000313" key="3">
    <source>
        <dbReference type="EMBL" id="SEB69856.1"/>
    </source>
</evidence>